<organism evidence="1 2">
    <name type="scientific">Alicyclobacillus cycloheptanicus</name>
    <dbReference type="NCBI Taxonomy" id="1457"/>
    <lineage>
        <taxon>Bacteria</taxon>
        <taxon>Bacillati</taxon>
        <taxon>Bacillota</taxon>
        <taxon>Bacilli</taxon>
        <taxon>Bacillales</taxon>
        <taxon>Alicyclobacillaceae</taxon>
        <taxon>Alicyclobacillus</taxon>
    </lineage>
</organism>
<keyword evidence="2" id="KW-1185">Reference proteome</keyword>
<accession>A0ABT9XFW4</accession>
<proteinExistence type="predicted"/>
<comment type="caution">
    <text evidence="1">The sequence shown here is derived from an EMBL/GenBank/DDBJ whole genome shotgun (WGS) entry which is preliminary data.</text>
</comment>
<name>A0ABT9XFW4_9BACL</name>
<gene>
    <name evidence="1" type="ORF">J2S03_000530</name>
</gene>
<evidence type="ECO:0000313" key="1">
    <source>
        <dbReference type="EMBL" id="MDQ0188718.1"/>
    </source>
</evidence>
<dbReference type="EMBL" id="JAUSTP010000002">
    <property type="protein sequence ID" value="MDQ0188718.1"/>
    <property type="molecule type" value="Genomic_DNA"/>
</dbReference>
<dbReference type="Proteomes" id="UP001232973">
    <property type="component" value="Unassembled WGS sequence"/>
</dbReference>
<protein>
    <submittedName>
        <fullName evidence="1">Uncharacterized protein</fullName>
    </submittedName>
</protein>
<sequence length="64" mass="7088">MGRKCWSKGENGVDVTCAQLYPQLVDKAVHKRLVRSQLVLQLLQALDTARVDVPDGVVSRQGQL</sequence>
<reference evidence="1 2" key="1">
    <citation type="submission" date="2023-07" db="EMBL/GenBank/DDBJ databases">
        <title>Genomic Encyclopedia of Type Strains, Phase IV (KMG-IV): sequencing the most valuable type-strain genomes for metagenomic binning, comparative biology and taxonomic classification.</title>
        <authorList>
            <person name="Goeker M."/>
        </authorList>
    </citation>
    <scope>NUCLEOTIDE SEQUENCE [LARGE SCALE GENOMIC DNA]</scope>
    <source>
        <strain evidence="1 2">DSM 4006</strain>
    </source>
</reference>
<evidence type="ECO:0000313" key="2">
    <source>
        <dbReference type="Proteomes" id="UP001232973"/>
    </source>
</evidence>